<feature type="non-terminal residue" evidence="1">
    <location>
        <position position="465"/>
    </location>
</feature>
<name>A0A9W4SUJ7_9GLOM</name>
<dbReference type="Proteomes" id="UP001153678">
    <property type="component" value="Unassembled WGS sequence"/>
</dbReference>
<reference evidence="1" key="1">
    <citation type="submission" date="2022-08" db="EMBL/GenBank/DDBJ databases">
        <authorList>
            <person name="Kallberg Y."/>
            <person name="Tangrot J."/>
            <person name="Rosling A."/>
        </authorList>
    </citation>
    <scope>NUCLEOTIDE SEQUENCE</scope>
    <source>
        <strain evidence="1">Wild A</strain>
    </source>
</reference>
<dbReference type="EMBL" id="CAMKVN010002636">
    <property type="protein sequence ID" value="CAI2181971.1"/>
    <property type="molecule type" value="Genomic_DNA"/>
</dbReference>
<protein>
    <submittedName>
        <fullName evidence="1">7172_t:CDS:1</fullName>
    </submittedName>
</protein>
<gene>
    <name evidence="1" type="ORF">FWILDA_LOCUS10349</name>
</gene>
<evidence type="ECO:0000313" key="2">
    <source>
        <dbReference type="Proteomes" id="UP001153678"/>
    </source>
</evidence>
<accession>A0A9W4SUJ7</accession>
<keyword evidence="2" id="KW-1185">Reference proteome</keyword>
<sequence>FGVYGIYQFTNFTMFINTANIVMIEPKTNISFPGFVICPESNVPKFIDPTIEKDIFIDPPFSITCGKSTGMESMLLKENAEFTQPLCNKFIQKSSNGCYKFRPKKEERNMYGREEYEDNKLRERETNKPFVYFNILPKDGLTPDEIPIFYTIYFDQYNDTEKDYSAENYTGNFFQYYMQTIATGERTILEFSVLIHRYFSTVLMGQLSSRPDNTSVEISVNQKFIPLRRRFSNGQLKTQFVIMPAKRYMREEMENYEYQPISIVSRLGGFYGAVVAFYIFLFGMSKVEPWGIFQKVVFRCWPCRRSFKKHLATRYVSAAGIPLGENINDRPVGTSLDDRIQILEQLLKDYYLDSYYLDVLKLTKMRYYTNEIRHNQLETVVQIRDTVVRNVIRQDENYRQFVRRLSSWPRVFNFGLQRFGERPNNSSLTVASPRRWGGNTLDEQLTPLREQFSEDSDGTLEIVTE</sequence>
<comment type="caution">
    <text evidence="1">The sequence shown here is derived from an EMBL/GenBank/DDBJ whole genome shotgun (WGS) entry which is preliminary data.</text>
</comment>
<organism evidence="1 2">
    <name type="scientific">Funneliformis geosporum</name>
    <dbReference type="NCBI Taxonomy" id="1117311"/>
    <lineage>
        <taxon>Eukaryota</taxon>
        <taxon>Fungi</taxon>
        <taxon>Fungi incertae sedis</taxon>
        <taxon>Mucoromycota</taxon>
        <taxon>Glomeromycotina</taxon>
        <taxon>Glomeromycetes</taxon>
        <taxon>Glomerales</taxon>
        <taxon>Glomeraceae</taxon>
        <taxon>Funneliformis</taxon>
    </lineage>
</organism>
<dbReference type="AlphaFoldDB" id="A0A9W4SUJ7"/>
<evidence type="ECO:0000313" key="1">
    <source>
        <dbReference type="EMBL" id="CAI2181971.1"/>
    </source>
</evidence>
<dbReference type="OrthoDB" id="2411686at2759"/>
<proteinExistence type="predicted"/>